<name>A0ACA9K4I2_9GLOM</name>
<gene>
    <name evidence="1" type="ORF">SCALOS_LOCUS1225</name>
</gene>
<protein>
    <submittedName>
        <fullName evidence="1">6881_t:CDS:1</fullName>
    </submittedName>
</protein>
<evidence type="ECO:0000313" key="2">
    <source>
        <dbReference type="Proteomes" id="UP000789860"/>
    </source>
</evidence>
<dbReference type="Proteomes" id="UP000789860">
    <property type="component" value="Unassembled WGS sequence"/>
</dbReference>
<proteinExistence type="predicted"/>
<accession>A0ACA9K4I2</accession>
<comment type="caution">
    <text evidence="1">The sequence shown here is derived from an EMBL/GenBank/DDBJ whole genome shotgun (WGS) entry which is preliminary data.</text>
</comment>
<reference evidence="1" key="1">
    <citation type="submission" date="2021-06" db="EMBL/GenBank/DDBJ databases">
        <authorList>
            <person name="Kallberg Y."/>
            <person name="Tangrot J."/>
            <person name="Rosling A."/>
        </authorList>
    </citation>
    <scope>NUCLEOTIDE SEQUENCE</scope>
    <source>
        <strain evidence="1">AU212A</strain>
    </source>
</reference>
<evidence type="ECO:0000313" key="1">
    <source>
        <dbReference type="EMBL" id="CAG8452041.1"/>
    </source>
</evidence>
<sequence>MQINYIKLWTLAIQELKLESRFDNYIRAVISMENMKEHNHELSEKYLLTYLSEY</sequence>
<organism evidence="1 2">
    <name type="scientific">Scutellospora calospora</name>
    <dbReference type="NCBI Taxonomy" id="85575"/>
    <lineage>
        <taxon>Eukaryota</taxon>
        <taxon>Fungi</taxon>
        <taxon>Fungi incertae sedis</taxon>
        <taxon>Mucoromycota</taxon>
        <taxon>Glomeromycotina</taxon>
        <taxon>Glomeromycetes</taxon>
        <taxon>Diversisporales</taxon>
        <taxon>Gigasporaceae</taxon>
        <taxon>Scutellospora</taxon>
    </lineage>
</organism>
<keyword evidence="2" id="KW-1185">Reference proteome</keyword>
<dbReference type="EMBL" id="CAJVPM010000788">
    <property type="protein sequence ID" value="CAG8452041.1"/>
    <property type="molecule type" value="Genomic_DNA"/>
</dbReference>